<accession>A0ABY4GA75</accession>
<proteinExistence type="predicted"/>
<dbReference type="InterPro" id="IPR013783">
    <property type="entry name" value="Ig-like_fold"/>
</dbReference>
<feature type="chain" id="PRO_5047154290" description="Glycoside hydrolase family 13 N-terminal domain-containing protein" evidence="1">
    <location>
        <begin position="23"/>
        <end position="331"/>
    </location>
</feature>
<dbReference type="InterPro" id="IPR032522">
    <property type="entry name" value="DUF4961"/>
</dbReference>
<reference evidence="2" key="1">
    <citation type="submission" date="2022-04" db="EMBL/GenBank/DDBJ databases">
        <title>Hymenobacter sp. isolated from the air.</title>
        <authorList>
            <person name="Won M."/>
            <person name="Lee C.-M."/>
            <person name="Woen H.-Y."/>
            <person name="Kwon S.-W."/>
        </authorList>
    </citation>
    <scope>NUCLEOTIDE SEQUENCE</scope>
    <source>
        <strain evidence="2">5420S-77</strain>
    </source>
</reference>
<gene>
    <name evidence="2" type="ORF">MUN86_08145</name>
</gene>
<protein>
    <recommendedName>
        <fullName evidence="4">Glycoside hydrolase family 13 N-terminal domain-containing protein</fullName>
    </recommendedName>
</protein>
<feature type="signal peptide" evidence="1">
    <location>
        <begin position="1"/>
        <end position="22"/>
    </location>
</feature>
<name>A0ABY4GA75_9BACT</name>
<evidence type="ECO:0000256" key="1">
    <source>
        <dbReference type="SAM" id="SignalP"/>
    </source>
</evidence>
<dbReference type="Pfam" id="PF16328">
    <property type="entry name" value="DUF4961"/>
    <property type="match status" value="1"/>
</dbReference>
<dbReference type="RefSeq" id="WP_245123963.1">
    <property type="nucleotide sequence ID" value="NZ_CP095061.1"/>
</dbReference>
<dbReference type="Gene3D" id="2.60.40.10">
    <property type="entry name" value="Immunoglobulins"/>
    <property type="match status" value="1"/>
</dbReference>
<sequence length="331" mass="35038">MKTLRLLSSLWLLLLSSLLVRAQVVTSQPTFFQDNTPVTLTFDASQGNGGLAGFTGPVYVYTGVITNLSTSASDWKYVKSPSFNTADPAAQMTRDATNPNLYRITFTPRTFYGVPAAEQMLRLAMVFRNADGSVVGRGPNGNDIFVDVFQGGLAARITAPYTGGNAQFVTAGTTVNVTGEASSASQLAFQLNGTQVAQQASASTLTAGISVTQTGRNVVRFTATNGTTTASDSLIVVVRPTVTVAALPAGAKKDGITYLNGGTSVILSLTAPGKQFVYVLGEFNNWQQTNASFMNRTPDTDADNARWWVQLNGLTPVGNMPISTKWTACCA</sequence>
<organism evidence="2 3">
    <name type="scientific">Hymenobacter volaticus</name>
    <dbReference type="NCBI Taxonomy" id="2932254"/>
    <lineage>
        <taxon>Bacteria</taxon>
        <taxon>Pseudomonadati</taxon>
        <taxon>Bacteroidota</taxon>
        <taxon>Cytophagia</taxon>
        <taxon>Cytophagales</taxon>
        <taxon>Hymenobacteraceae</taxon>
        <taxon>Hymenobacter</taxon>
    </lineage>
</organism>
<keyword evidence="3" id="KW-1185">Reference proteome</keyword>
<evidence type="ECO:0000313" key="3">
    <source>
        <dbReference type="Proteomes" id="UP000830401"/>
    </source>
</evidence>
<evidence type="ECO:0008006" key="4">
    <source>
        <dbReference type="Google" id="ProtNLM"/>
    </source>
</evidence>
<dbReference type="Proteomes" id="UP000830401">
    <property type="component" value="Chromosome"/>
</dbReference>
<dbReference type="EMBL" id="CP095061">
    <property type="protein sequence ID" value="UOQ67815.1"/>
    <property type="molecule type" value="Genomic_DNA"/>
</dbReference>
<evidence type="ECO:0000313" key="2">
    <source>
        <dbReference type="EMBL" id="UOQ67815.1"/>
    </source>
</evidence>
<keyword evidence="1" id="KW-0732">Signal</keyword>